<evidence type="ECO:0000259" key="11">
    <source>
        <dbReference type="PROSITE" id="PS51094"/>
    </source>
</evidence>
<dbReference type="GO" id="GO:0016301">
    <property type="term" value="F:kinase activity"/>
    <property type="evidence" value="ECO:0007669"/>
    <property type="project" value="UniProtKB-KW"/>
</dbReference>
<evidence type="ECO:0000256" key="5">
    <source>
        <dbReference type="ARBA" id="ARBA00022679"/>
    </source>
</evidence>
<dbReference type="SUPFAM" id="SSF55804">
    <property type="entry name" value="Phoshotransferase/anion transport protein"/>
    <property type="match status" value="1"/>
</dbReference>
<dbReference type="Pfam" id="PF00359">
    <property type="entry name" value="PTS_EIIA_2"/>
    <property type="match status" value="1"/>
</dbReference>
<dbReference type="EMBL" id="CP113089">
    <property type="protein sequence ID" value="WAB81914.1"/>
    <property type="molecule type" value="Genomic_DNA"/>
</dbReference>
<keyword evidence="5" id="KW-0808">Transferase</keyword>
<evidence type="ECO:0000256" key="9">
    <source>
        <dbReference type="ARBA" id="ARBA00041175"/>
    </source>
</evidence>
<keyword evidence="3" id="KW-0963">Cytoplasm</keyword>
<evidence type="ECO:0000256" key="6">
    <source>
        <dbReference type="ARBA" id="ARBA00022683"/>
    </source>
</evidence>
<dbReference type="InterPro" id="IPR002178">
    <property type="entry name" value="PTS_EIIA_type-2_dom"/>
</dbReference>
<dbReference type="GO" id="GO:0009401">
    <property type="term" value="P:phosphoenolpyruvate-dependent sugar phosphotransferase system"/>
    <property type="evidence" value="ECO:0007669"/>
    <property type="project" value="UniProtKB-KW"/>
</dbReference>
<protein>
    <recommendedName>
        <fullName evidence="9">Ascorbate-specific PTS system EIIA component</fullName>
    </recommendedName>
    <alternativeName>
        <fullName evidence="10">Ascorbate-specific phosphotransferase enzyme IIA component</fullName>
    </alternativeName>
</protein>
<sequence length="150" mass="15340">MTLPPLADRAIVVGARAADWREAVRLAGDALVDSGCTTAEYTEAMIRMVDDHGPYIVIAPGLALAHARPGADVRCEGLSVVTLAEPVEFGHAHNDPVRVVIGLAGVAPDAHLASVAALANAFNDSSAIAAVAAATTRDQVRAILQGRSGA</sequence>
<dbReference type="Proteomes" id="UP001164706">
    <property type="component" value="Chromosome"/>
</dbReference>
<evidence type="ECO:0000313" key="12">
    <source>
        <dbReference type="EMBL" id="WAB81914.1"/>
    </source>
</evidence>
<keyword evidence="13" id="KW-1185">Reference proteome</keyword>
<comment type="subcellular location">
    <subcellularLocation>
        <location evidence="1">Cytoplasm</location>
    </subcellularLocation>
</comment>
<dbReference type="Gene3D" id="3.40.930.10">
    <property type="entry name" value="Mannitol-specific EII, Chain A"/>
    <property type="match status" value="1"/>
</dbReference>
<proteinExistence type="predicted"/>
<keyword evidence="7" id="KW-0418">Kinase</keyword>
<evidence type="ECO:0000256" key="8">
    <source>
        <dbReference type="ARBA" id="ARBA00037387"/>
    </source>
</evidence>
<evidence type="ECO:0000256" key="2">
    <source>
        <dbReference type="ARBA" id="ARBA00022448"/>
    </source>
</evidence>
<comment type="function">
    <text evidence="8">The phosphoenolpyruvate-dependent sugar phosphotransferase system (sugar PTS), a major carbohydrate active transport system, catalyzes the phosphorylation of incoming sugar substrates concomitantly with their translocation across the cell membrane. The enzyme II UlaABC PTS system is involved in ascorbate transport.</text>
</comment>
<evidence type="ECO:0000256" key="1">
    <source>
        <dbReference type="ARBA" id="ARBA00004496"/>
    </source>
</evidence>
<accession>A0A9E8MM01</accession>
<feature type="domain" description="PTS EIIA type-2" evidence="11">
    <location>
        <begin position="4"/>
        <end position="147"/>
    </location>
</feature>
<keyword evidence="2" id="KW-0813">Transport</keyword>
<keyword evidence="6" id="KW-0598">Phosphotransferase system</keyword>
<keyword evidence="4" id="KW-0597">Phosphoprotein</keyword>
<evidence type="ECO:0000256" key="10">
    <source>
        <dbReference type="ARBA" id="ARBA00042072"/>
    </source>
</evidence>
<dbReference type="KEGG" id="mdb:OVN18_02510"/>
<dbReference type="PROSITE" id="PS51094">
    <property type="entry name" value="PTS_EIIA_TYPE_2"/>
    <property type="match status" value="1"/>
</dbReference>
<organism evidence="12 13">
    <name type="scientific">Microcella daejeonensis</name>
    <dbReference type="NCBI Taxonomy" id="2994971"/>
    <lineage>
        <taxon>Bacteria</taxon>
        <taxon>Bacillati</taxon>
        <taxon>Actinomycetota</taxon>
        <taxon>Actinomycetes</taxon>
        <taxon>Micrococcales</taxon>
        <taxon>Microbacteriaceae</taxon>
        <taxon>Microcella</taxon>
    </lineage>
</organism>
<evidence type="ECO:0000256" key="4">
    <source>
        <dbReference type="ARBA" id="ARBA00022553"/>
    </source>
</evidence>
<reference evidence="12" key="1">
    <citation type="submission" date="2022-11" db="EMBL/GenBank/DDBJ databases">
        <title>Description of Microcella daejonensis nov. sp, isolated from riverside soil.</title>
        <authorList>
            <person name="Molina K.M."/>
            <person name="Kim S.B."/>
        </authorList>
    </citation>
    <scope>NUCLEOTIDE SEQUENCE</scope>
    <source>
        <strain evidence="12">MMS21-STM12</strain>
    </source>
</reference>
<dbReference type="InterPro" id="IPR051351">
    <property type="entry name" value="Ascorbate-PTS_EIIA_comp"/>
</dbReference>
<dbReference type="AlphaFoldDB" id="A0A9E8MM01"/>
<evidence type="ECO:0000256" key="7">
    <source>
        <dbReference type="ARBA" id="ARBA00022777"/>
    </source>
</evidence>
<evidence type="ECO:0000256" key="3">
    <source>
        <dbReference type="ARBA" id="ARBA00022490"/>
    </source>
</evidence>
<dbReference type="RefSeq" id="WP_267781720.1">
    <property type="nucleotide sequence ID" value="NZ_CP113089.1"/>
</dbReference>
<gene>
    <name evidence="12" type="ORF">OVN18_02510</name>
</gene>
<evidence type="ECO:0000313" key="13">
    <source>
        <dbReference type="Proteomes" id="UP001164706"/>
    </source>
</evidence>
<dbReference type="PANTHER" id="PTHR36203:SF1">
    <property type="entry name" value="ASCORBATE-SPECIFIC PTS SYSTEM EIIA COMPONENT"/>
    <property type="match status" value="1"/>
</dbReference>
<name>A0A9E8MM01_9MICO</name>
<dbReference type="CDD" id="cd00211">
    <property type="entry name" value="PTS_IIA_fru"/>
    <property type="match status" value="1"/>
</dbReference>
<dbReference type="GO" id="GO:0005737">
    <property type="term" value="C:cytoplasm"/>
    <property type="evidence" value="ECO:0007669"/>
    <property type="project" value="UniProtKB-SubCell"/>
</dbReference>
<keyword evidence="12" id="KW-0762">Sugar transport</keyword>
<dbReference type="PANTHER" id="PTHR36203">
    <property type="entry name" value="ASCORBATE-SPECIFIC PTS SYSTEM EIIA COMPONENT"/>
    <property type="match status" value="1"/>
</dbReference>
<dbReference type="InterPro" id="IPR016152">
    <property type="entry name" value="PTrfase/Anion_transptr"/>
</dbReference>